<dbReference type="GO" id="GO:0016020">
    <property type="term" value="C:membrane"/>
    <property type="evidence" value="ECO:0007669"/>
    <property type="project" value="GOC"/>
</dbReference>
<keyword evidence="6 12" id="KW-0441">Lipid A biosynthesis</keyword>
<sequence length="311" mass="33638">MIMATRFPGHAEASRQKTLKRAIPCRGVGLHSGKPITMRLCPAPVNHGIVFHRTDVHDRNPVIAARYDNVVDTRLCTVLGNEDDVRVGTVEHLMAAFAGCEIDNAVVELDGPEVAIMDGSSEPFVFLIDCAGIAEQDAPRRAIEIRKPVTVDMDGKRVTLSPADSYAIDFEIDFTSKAIGKASLGVEMVNGTFRHEIAQARTFGFLHEVEYLQAAGLARGGSLDNAVVVDGDRIMNEEGLRFPDEFVRHKVLDCVGDLYLAGAPLIGHVDAVKAGHQINNAALRALFADPSAYAIVDYDDVYAGEMLPATA</sequence>
<feature type="active site" description="Proton donor" evidence="12">
    <location>
        <position position="276"/>
    </location>
</feature>
<evidence type="ECO:0000256" key="10">
    <source>
        <dbReference type="ARBA" id="ARBA00023098"/>
    </source>
</evidence>
<feature type="binding site" evidence="12">
    <location>
        <position position="253"/>
    </location>
    <ligand>
        <name>Zn(2+)</name>
        <dbReference type="ChEBI" id="CHEBI:29105"/>
    </ligand>
</feature>
<feature type="binding site" evidence="12">
    <location>
        <position position="249"/>
    </location>
    <ligand>
        <name>Zn(2+)</name>
        <dbReference type="ChEBI" id="CHEBI:29105"/>
    </ligand>
</feature>
<keyword evidence="5 12" id="KW-0444">Lipid biosynthesis</keyword>
<reference evidence="13 14" key="1">
    <citation type="submission" date="2016-10" db="EMBL/GenBank/DDBJ databases">
        <authorList>
            <person name="Varghese N."/>
            <person name="Submissions S."/>
        </authorList>
    </citation>
    <scope>NUCLEOTIDE SEQUENCE [LARGE SCALE GENOMIC DNA]</scope>
    <source>
        <strain evidence="13 14">DSM 18839</strain>
    </source>
</reference>
<dbReference type="UniPathway" id="UPA00359">
    <property type="reaction ID" value="UER00478"/>
</dbReference>
<feature type="binding site" evidence="12">
    <location>
        <position position="92"/>
    </location>
    <ligand>
        <name>Zn(2+)</name>
        <dbReference type="ChEBI" id="CHEBI:29105"/>
    </ligand>
</feature>
<organism evidence="13 14">
    <name type="scientific">Thalassobaculum litoreum DSM 18839</name>
    <dbReference type="NCBI Taxonomy" id="1123362"/>
    <lineage>
        <taxon>Bacteria</taxon>
        <taxon>Pseudomonadati</taxon>
        <taxon>Pseudomonadota</taxon>
        <taxon>Alphaproteobacteria</taxon>
        <taxon>Rhodospirillales</taxon>
        <taxon>Thalassobaculaceae</taxon>
        <taxon>Thalassobaculum</taxon>
    </lineage>
</organism>
<evidence type="ECO:0000256" key="5">
    <source>
        <dbReference type="ARBA" id="ARBA00022516"/>
    </source>
</evidence>
<comment type="similarity">
    <text evidence="12">Belongs to the LpxC family.</text>
</comment>
<evidence type="ECO:0000256" key="2">
    <source>
        <dbReference type="ARBA" id="ARBA00002923"/>
    </source>
</evidence>
<evidence type="ECO:0000313" key="13">
    <source>
        <dbReference type="EMBL" id="SDF85967.1"/>
    </source>
</evidence>
<evidence type="ECO:0000256" key="11">
    <source>
        <dbReference type="ARBA" id="ARBA00024535"/>
    </source>
</evidence>
<dbReference type="Pfam" id="PF03331">
    <property type="entry name" value="LpxC"/>
    <property type="match status" value="1"/>
</dbReference>
<keyword evidence="10 12" id="KW-0443">Lipid metabolism</keyword>
<evidence type="ECO:0000256" key="12">
    <source>
        <dbReference type="HAMAP-Rule" id="MF_00388"/>
    </source>
</evidence>
<dbReference type="SUPFAM" id="SSF54211">
    <property type="entry name" value="Ribosomal protein S5 domain 2-like"/>
    <property type="match status" value="2"/>
</dbReference>
<dbReference type="EC" id="3.5.1.108" evidence="4 12"/>
<evidence type="ECO:0000313" key="14">
    <source>
        <dbReference type="Proteomes" id="UP000198615"/>
    </source>
</evidence>
<comment type="cofactor">
    <cofactor evidence="1 12">
        <name>Zn(2+)</name>
        <dbReference type="ChEBI" id="CHEBI:29105"/>
    </cofactor>
</comment>
<evidence type="ECO:0000256" key="6">
    <source>
        <dbReference type="ARBA" id="ARBA00022556"/>
    </source>
</evidence>
<dbReference type="AlphaFoldDB" id="A0A8G2BKA9"/>
<evidence type="ECO:0000256" key="8">
    <source>
        <dbReference type="ARBA" id="ARBA00022801"/>
    </source>
</evidence>
<evidence type="ECO:0000256" key="3">
    <source>
        <dbReference type="ARBA" id="ARBA00005002"/>
    </source>
</evidence>
<dbReference type="InterPro" id="IPR004463">
    <property type="entry name" value="UDP-acyl_GlcNac_deAcase"/>
</dbReference>
<dbReference type="Gene3D" id="3.30.1700.10">
    <property type="entry name" value="lpxc deacetylase, domain 2"/>
    <property type="match status" value="1"/>
</dbReference>
<dbReference type="GO" id="GO:0046872">
    <property type="term" value="F:metal ion binding"/>
    <property type="evidence" value="ECO:0007669"/>
    <property type="project" value="UniProtKB-KW"/>
</dbReference>
<dbReference type="GO" id="GO:0009245">
    <property type="term" value="P:lipid A biosynthetic process"/>
    <property type="evidence" value="ECO:0007669"/>
    <property type="project" value="UniProtKB-UniRule"/>
</dbReference>
<protein>
    <recommendedName>
        <fullName evidence="4 12">UDP-3-O-acyl-N-acetylglucosamine deacetylase</fullName>
        <shortName evidence="12">UDP-3-O-acyl-GlcNAc deacetylase</shortName>
        <ecNumber evidence="4 12">3.5.1.108</ecNumber>
    </recommendedName>
    <alternativeName>
        <fullName evidence="12">UDP-3-O-[R-3-hydroxymyristoyl]-N-acetylglucosamine deacetylase</fullName>
    </alternativeName>
</protein>
<keyword evidence="7 12" id="KW-0479">Metal-binding</keyword>
<name>A0A8G2BKA9_9PROT</name>
<proteinExistence type="inferred from homology"/>
<keyword evidence="8 12" id="KW-0378">Hydrolase</keyword>
<dbReference type="InterPro" id="IPR020568">
    <property type="entry name" value="Ribosomal_Su5_D2-typ_SF"/>
</dbReference>
<dbReference type="EMBL" id="FNBW01000007">
    <property type="protein sequence ID" value="SDF85967.1"/>
    <property type="molecule type" value="Genomic_DNA"/>
</dbReference>
<evidence type="ECO:0000256" key="1">
    <source>
        <dbReference type="ARBA" id="ARBA00001947"/>
    </source>
</evidence>
<dbReference type="HAMAP" id="MF_00388">
    <property type="entry name" value="LpxC"/>
    <property type="match status" value="1"/>
</dbReference>
<keyword evidence="14" id="KW-1185">Reference proteome</keyword>
<dbReference type="Proteomes" id="UP000198615">
    <property type="component" value="Unassembled WGS sequence"/>
</dbReference>
<comment type="catalytic activity">
    <reaction evidence="11 12">
        <text>a UDP-3-O-[(3R)-3-hydroxyacyl]-N-acetyl-alpha-D-glucosamine + H2O = a UDP-3-O-[(3R)-3-hydroxyacyl]-alpha-D-glucosamine + acetate</text>
        <dbReference type="Rhea" id="RHEA:67816"/>
        <dbReference type="ChEBI" id="CHEBI:15377"/>
        <dbReference type="ChEBI" id="CHEBI:30089"/>
        <dbReference type="ChEBI" id="CHEBI:137740"/>
        <dbReference type="ChEBI" id="CHEBI:173225"/>
        <dbReference type="EC" id="3.5.1.108"/>
    </reaction>
</comment>
<dbReference type="GO" id="GO:0103117">
    <property type="term" value="F:UDP-3-O-acyl-N-acetylglucosamine deacetylase activity"/>
    <property type="evidence" value="ECO:0007669"/>
    <property type="project" value="UniProtKB-UniRule"/>
</dbReference>
<gene>
    <name evidence="12" type="primary">lpxC</name>
    <name evidence="13" type="ORF">SAMN05660686_02577</name>
</gene>
<comment type="function">
    <text evidence="2 12">Catalyzes the hydrolysis of UDP-3-O-myristoyl-N-acetylglucosamine to form UDP-3-O-myristoylglucosamine and acetate, the committed step in lipid A biosynthesis.</text>
</comment>
<keyword evidence="9 12" id="KW-0862">Zinc</keyword>
<comment type="pathway">
    <text evidence="3 12">Glycolipid biosynthesis; lipid IV(A) biosynthesis; lipid IV(A) from (3R)-3-hydroxytetradecanoyl-[acyl-carrier-protein] and UDP-N-acetyl-alpha-D-glucosamine: step 2/6.</text>
</comment>
<evidence type="ECO:0000256" key="7">
    <source>
        <dbReference type="ARBA" id="ARBA00022723"/>
    </source>
</evidence>
<dbReference type="NCBIfam" id="TIGR00325">
    <property type="entry name" value="lpxC"/>
    <property type="match status" value="1"/>
</dbReference>
<evidence type="ECO:0000256" key="9">
    <source>
        <dbReference type="ARBA" id="ARBA00022833"/>
    </source>
</evidence>
<dbReference type="Gene3D" id="3.30.230.20">
    <property type="entry name" value="lpxc deacetylase, domain 1"/>
    <property type="match status" value="1"/>
</dbReference>
<dbReference type="InterPro" id="IPR015870">
    <property type="entry name" value="UDP-acyl_N-AcGlcN_deAcase_N"/>
</dbReference>
<comment type="caution">
    <text evidence="13">The sequence shown here is derived from an EMBL/GenBank/DDBJ whole genome shotgun (WGS) entry which is preliminary data.</text>
</comment>
<accession>A0A8G2BKA9</accession>
<evidence type="ECO:0000256" key="4">
    <source>
        <dbReference type="ARBA" id="ARBA00012745"/>
    </source>
</evidence>
<dbReference type="PANTHER" id="PTHR33694:SF1">
    <property type="entry name" value="UDP-3-O-ACYL-N-ACETYLGLUCOSAMINE DEACETYLASE 1, MITOCHONDRIAL-RELATED"/>
    <property type="match status" value="1"/>
</dbReference>
<dbReference type="PANTHER" id="PTHR33694">
    <property type="entry name" value="UDP-3-O-ACYL-N-ACETYLGLUCOSAMINE DEACETYLASE 1, MITOCHONDRIAL-RELATED"/>
    <property type="match status" value="1"/>
</dbReference>
<dbReference type="InterPro" id="IPR011334">
    <property type="entry name" value="UDP-acyl_GlcNac_deAcase_C"/>
</dbReference>